<dbReference type="RefSeq" id="WP_138131764.1">
    <property type="nucleotide sequence ID" value="NZ_VBWO01000015.1"/>
</dbReference>
<organism evidence="5 6">
    <name type="scientific">Lacticaseibacillus zeae</name>
    <name type="common">Lactobacillus zeae</name>
    <dbReference type="NCBI Taxonomy" id="57037"/>
    <lineage>
        <taxon>Bacteria</taxon>
        <taxon>Bacillati</taxon>
        <taxon>Bacillota</taxon>
        <taxon>Bacilli</taxon>
        <taxon>Lactobacillales</taxon>
        <taxon>Lactobacillaceae</taxon>
        <taxon>Lacticaseibacillus</taxon>
    </lineage>
</organism>
<dbReference type="PROSITE" id="PS50943">
    <property type="entry name" value="HTH_CROC1"/>
    <property type="match status" value="1"/>
</dbReference>
<dbReference type="EMBL" id="VBWO01000015">
    <property type="protein sequence ID" value="TLF37385.1"/>
    <property type="molecule type" value="Genomic_DNA"/>
</dbReference>
<protein>
    <submittedName>
        <fullName evidence="5">Helix-turn-helix transcriptional regulator</fullName>
    </submittedName>
</protein>
<dbReference type="Pfam" id="PF01381">
    <property type="entry name" value="HTH_3"/>
    <property type="match status" value="1"/>
</dbReference>
<evidence type="ECO:0000256" key="2">
    <source>
        <dbReference type="ARBA" id="ARBA00023125"/>
    </source>
</evidence>
<dbReference type="GO" id="GO:0003700">
    <property type="term" value="F:DNA-binding transcription factor activity"/>
    <property type="evidence" value="ECO:0007669"/>
    <property type="project" value="TreeGrafter"/>
</dbReference>
<dbReference type="GO" id="GO:0005829">
    <property type="term" value="C:cytosol"/>
    <property type="evidence" value="ECO:0007669"/>
    <property type="project" value="TreeGrafter"/>
</dbReference>
<keyword evidence="1" id="KW-0805">Transcription regulation</keyword>
<dbReference type="PANTHER" id="PTHR46797:SF23">
    <property type="entry name" value="HTH-TYPE TRANSCRIPTIONAL REGULATOR SUTR"/>
    <property type="match status" value="1"/>
</dbReference>
<accession>A0A5R8LJN4</accession>
<evidence type="ECO:0000313" key="5">
    <source>
        <dbReference type="EMBL" id="TLF37385.1"/>
    </source>
</evidence>
<reference evidence="5 6" key="1">
    <citation type="submission" date="2019-05" db="EMBL/GenBank/DDBJ databases">
        <title>Genome-based reclassification of Lactobacillus casei as Lactobacillus casei subsp. casei. subsp.nov., description of Lactobacillus casei subsp. zeae subsp. nov., and emended description of Lactobacillus casei.</title>
        <authorList>
            <person name="Huang C.-H."/>
        </authorList>
    </citation>
    <scope>NUCLEOTIDE SEQUENCE [LARGE SCALE GENOMIC DNA]</scope>
    <source>
        <strain evidence="5 6">CRBIP24.44</strain>
    </source>
</reference>
<evidence type="ECO:0000256" key="1">
    <source>
        <dbReference type="ARBA" id="ARBA00023015"/>
    </source>
</evidence>
<dbReference type="AlphaFoldDB" id="A0A5R8LJN4"/>
<comment type="caution">
    <text evidence="5">The sequence shown here is derived from an EMBL/GenBank/DDBJ whole genome shotgun (WGS) entry which is preliminary data.</text>
</comment>
<dbReference type="InterPro" id="IPR001387">
    <property type="entry name" value="Cro/C1-type_HTH"/>
</dbReference>
<dbReference type="PANTHER" id="PTHR46797">
    <property type="entry name" value="HTH-TYPE TRANSCRIPTIONAL REGULATOR"/>
    <property type="match status" value="1"/>
</dbReference>
<sequence>MPLQEKVAKRIHELRLSKAMTQEQLAEKANMDVSMLARIERGSRGDIRMGTLDRIISGLGVTYQEFFTLGDDENQATRLASSIVLIQDPDILTALQKIVDSIINPSGKHS</sequence>
<evidence type="ECO:0000313" key="6">
    <source>
        <dbReference type="Proteomes" id="UP000309885"/>
    </source>
</evidence>
<feature type="domain" description="HTH cro/C1-type" evidence="4">
    <location>
        <begin position="11"/>
        <end position="66"/>
    </location>
</feature>
<name>A0A5R8LJN4_LACZE</name>
<gene>
    <name evidence="5" type="ORF">FEI15_13095</name>
</gene>
<evidence type="ECO:0000256" key="3">
    <source>
        <dbReference type="ARBA" id="ARBA00023163"/>
    </source>
</evidence>
<dbReference type="Gene3D" id="1.10.260.40">
    <property type="entry name" value="lambda repressor-like DNA-binding domains"/>
    <property type="match status" value="1"/>
</dbReference>
<dbReference type="InterPro" id="IPR010982">
    <property type="entry name" value="Lambda_DNA-bd_dom_sf"/>
</dbReference>
<dbReference type="InterPro" id="IPR050807">
    <property type="entry name" value="TransReg_Diox_bact_type"/>
</dbReference>
<keyword evidence="3" id="KW-0804">Transcription</keyword>
<dbReference type="SMART" id="SM00530">
    <property type="entry name" value="HTH_XRE"/>
    <property type="match status" value="1"/>
</dbReference>
<evidence type="ECO:0000259" key="4">
    <source>
        <dbReference type="PROSITE" id="PS50943"/>
    </source>
</evidence>
<dbReference type="Proteomes" id="UP000309885">
    <property type="component" value="Unassembled WGS sequence"/>
</dbReference>
<dbReference type="SUPFAM" id="SSF47413">
    <property type="entry name" value="lambda repressor-like DNA-binding domains"/>
    <property type="match status" value="1"/>
</dbReference>
<dbReference type="CDD" id="cd00093">
    <property type="entry name" value="HTH_XRE"/>
    <property type="match status" value="1"/>
</dbReference>
<keyword evidence="2" id="KW-0238">DNA-binding</keyword>
<dbReference type="GO" id="GO:0003677">
    <property type="term" value="F:DNA binding"/>
    <property type="evidence" value="ECO:0007669"/>
    <property type="project" value="UniProtKB-KW"/>
</dbReference>
<proteinExistence type="predicted"/>